<dbReference type="Proteomes" id="UP000199159">
    <property type="component" value="Unassembled WGS sequence"/>
</dbReference>
<dbReference type="Gene3D" id="2.40.160.20">
    <property type="match status" value="1"/>
</dbReference>
<dbReference type="AlphaFoldDB" id="A0A1H0WM34"/>
<keyword evidence="2" id="KW-1185">Reference proteome</keyword>
<evidence type="ECO:0000313" key="1">
    <source>
        <dbReference type="EMBL" id="SDP91631.1"/>
    </source>
</evidence>
<name>A0A1H0WM34_9BACI</name>
<protein>
    <recommendedName>
        <fullName evidence="3">DUF3237 domain-containing protein</fullName>
    </recommendedName>
</protein>
<reference evidence="2" key="1">
    <citation type="submission" date="2016-10" db="EMBL/GenBank/DDBJ databases">
        <authorList>
            <person name="Varghese N."/>
            <person name="Submissions S."/>
        </authorList>
    </citation>
    <scope>NUCLEOTIDE SEQUENCE [LARGE SCALE GENOMIC DNA]</scope>
    <source>
        <strain evidence="2">IBRC-M10078</strain>
    </source>
</reference>
<dbReference type="Pfam" id="PF11578">
    <property type="entry name" value="DUF3237"/>
    <property type="match status" value="1"/>
</dbReference>
<dbReference type="OrthoDB" id="2003249at2"/>
<gene>
    <name evidence="1" type="ORF">SAMN05216565_11250</name>
</gene>
<dbReference type="EMBL" id="FNJU01000012">
    <property type="protein sequence ID" value="SDP91631.1"/>
    <property type="molecule type" value="Genomic_DNA"/>
</dbReference>
<organism evidence="1 2">
    <name type="scientific">Litchfieldia salsa</name>
    <dbReference type="NCBI Taxonomy" id="930152"/>
    <lineage>
        <taxon>Bacteria</taxon>
        <taxon>Bacillati</taxon>
        <taxon>Bacillota</taxon>
        <taxon>Bacilli</taxon>
        <taxon>Bacillales</taxon>
        <taxon>Bacillaceae</taxon>
        <taxon>Litchfieldia</taxon>
    </lineage>
</organism>
<evidence type="ECO:0000313" key="2">
    <source>
        <dbReference type="Proteomes" id="UP000199159"/>
    </source>
</evidence>
<accession>A0A1H0WM34</accession>
<dbReference type="STRING" id="930152.SAMN05216565_11250"/>
<dbReference type="RefSeq" id="WP_090858002.1">
    <property type="nucleotide sequence ID" value="NZ_FNJU01000012.1"/>
</dbReference>
<evidence type="ECO:0008006" key="3">
    <source>
        <dbReference type="Google" id="ProtNLM"/>
    </source>
</evidence>
<sequence>MEFEEVLTVHVQLEKTTELKSDDGDSVIMISFKGNATGKYFEGEILEGGIDTQIIGKLGDRHTLSARYMLEGKDYTGETCKMYIENNGNANSKLEDALFITSPKIITNSKALSYWNDLVLVGKGLPTETGLDIKIYKAI</sequence>
<proteinExistence type="predicted"/>